<dbReference type="Gene3D" id="3.40.50.80">
    <property type="entry name" value="Nucleotide-binding domain of ferredoxin-NADP reductase (FNR) module"/>
    <property type="match status" value="1"/>
</dbReference>
<keyword evidence="4 8" id="KW-1133">Transmembrane helix</keyword>
<dbReference type="InterPro" id="IPR039261">
    <property type="entry name" value="FNR_nucleotide-bd"/>
</dbReference>
<dbReference type="InterPro" id="IPR013130">
    <property type="entry name" value="Fe3_Rdtase_TM_dom"/>
</dbReference>
<dbReference type="Pfam" id="PF01794">
    <property type="entry name" value="Ferric_reduct"/>
    <property type="match status" value="1"/>
</dbReference>
<dbReference type="PANTHER" id="PTHR11972">
    <property type="entry name" value="NADPH OXIDASE"/>
    <property type="match status" value="1"/>
</dbReference>
<proteinExistence type="predicted"/>
<dbReference type="SUPFAM" id="SSF52343">
    <property type="entry name" value="Ferredoxin reductase-like, C-terminal NADP-linked domain"/>
    <property type="match status" value="1"/>
</dbReference>
<evidence type="ECO:0000256" key="3">
    <source>
        <dbReference type="ARBA" id="ARBA00022982"/>
    </source>
</evidence>
<feature type="transmembrane region" description="Helical" evidence="8">
    <location>
        <begin position="247"/>
        <end position="263"/>
    </location>
</feature>
<reference evidence="10 11" key="1">
    <citation type="journal article" date="2015" name="Genome Biol. Evol.">
        <title>Phylogenomic analyses indicate that early fungi evolved digesting cell walls of algal ancestors of land plants.</title>
        <authorList>
            <person name="Chang Y."/>
            <person name="Wang S."/>
            <person name="Sekimoto S."/>
            <person name="Aerts A.L."/>
            <person name="Choi C."/>
            <person name="Clum A."/>
            <person name="LaButti K.M."/>
            <person name="Lindquist E.A."/>
            <person name="Yee Ngan C."/>
            <person name="Ohm R.A."/>
            <person name="Salamov A.A."/>
            <person name="Grigoriev I.V."/>
            <person name="Spatafora J.W."/>
            <person name="Berbee M.L."/>
        </authorList>
    </citation>
    <scope>NUCLEOTIDE SEQUENCE [LARGE SCALE GENOMIC DNA]</scope>
    <source>
        <strain evidence="10 11">JEL478</strain>
    </source>
</reference>
<dbReference type="InterPro" id="IPR050369">
    <property type="entry name" value="RBOH/FRE"/>
</dbReference>
<protein>
    <recommendedName>
        <fullName evidence="9">FAD-binding FR-type domain-containing protein</fullName>
    </recommendedName>
</protein>
<keyword evidence="7 8" id="KW-0472">Membrane</keyword>
<evidence type="ECO:0000256" key="5">
    <source>
        <dbReference type="ARBA" id="ARBA00023002"/>
    </source>
</evidence>
<organism evidence="10 11">
    <name type="scientific">Gonapodya prolifera (strain JEL478)</name>
    <name type="common">Monoblepharis prolifera</name>
    <dbReference type="NCBI Taxonomy" id="1344416"/>
    <lineage>
        <taxon>Eukaryota</taxon>
        <taxon>Fungi</taxon>
        <taxon>Fungi incertae sedis</taxon>
        <taxon>Chytridiomycota</taxon>
        <taxon>Chytridiomycota incertae sedis</taxon>
        <taxon>Monoblepharidomycetes</taxon>
        <taxon>Monoblepharidales</taxon>
        <taxon>Gonapodyaceae</taxon>
        <taxon>Gonapodya</taxon>
    </lineage>
</organism>
<dbReference type="SFLD" id="SFLDS00052">
    <property type="entry name" value="Ferric_Reductase_Domain"/>
    <property type="match status" value="1"/>
</dbReference>
<keyword evidence="11" id="KW-1185">Reference proteome</keyword>
<dbReference type="AlphaFoldDB" id="A0A139A3U1"/>
<accession>A0A139A3U1</accession>
<dbReference type="OMA" id="MEQHRIF"/>
<feature type="transmembrane region" description="Helical" evidence="8">
    <location>
        <begin position="382"/>
        <end position="401"/>
    </location>
</feature>
<dbReference type="Pfam" id="PF08030">
    <property type="entry name" value="NAD_binding_6"/>
    <property type="match status" value="1"/>
</dbReference>
<evidence type="ECO:0000313" key="11">
    <source>
        <dbReference type="Proteomes" id="UP000070544"/>
    </source>
</evidence>
<dbReference type="GO" id="GO:0006811">
    <property type="term" value="P:monoatomic ion transport"/>
    <property type="evidence" value="ECO:0007669"/>
    <property type="project" value="UniProtKB-KW"/>
</dbReference>
<dbReference type="GO" id="GO:0016175">
    <property type="term" value="F:superoxide-generating NAD(P)H oxidase activity"/>
    <property type="evidence" value="ECO:0007669"/>
    <property type="project" value="TreeGrafter"/>
</dbReference>
<gene>
    <name evidence="10" type="ORF">M427DRAFT_47179</name>
</gene>
<dbReference type="PROSITE" id="PS51384">
    <property type="entry name" value="FAD_FR"/>
    <property type="match status" value="1"/>
</dbReference>
<feature type="domain" description="FAD-binding FR-type" evidence="9">
    <location>
        <begin position="267"/>
        <end position="378"/>
    </location>
</feature>
<dbReference type="GO" id="GO:0005886">
    <property type="term" value="C:plasma membrane"/>
    <property type="evidence" value="ECO:0007669"/>
    <property type="project" value="TreeGrafter"/>
</dbReference>
<dbReference type="Gene3D" id="2.40.30.10">
    <property type="entry name" value="Translation factors"/>
    <property type="match status" value="1"/>
</dbReference>
<dbReference type="PANTHER" id="PTHR11972:SF69">
    <property type="entry name" value="FERRIC REDUCTION OXIDASE 6-RELATED"/>
    <property type="match status" value="1"/>
</dbReference>
<comment type="subcellular location">
    <subcellularLocation>
        <location evidence="1">Membrane</location>
        <topology evidence="1">Multi-pass membrane protein</topology>
    </subcellularLocation>
</comment>
<evidence type="ECO:0000256" key="4">
    <source>
        <dbReference type="ARBA" id="ARBA00022989"/>
    </source>
</evidence>
<keyword evidence="5" id="KW-0560">Oxidoreductase</keyword>
<dbReference type="InterPro" id="IPR017927">
    <property type="entry name" value="FAD-bd_FR_type"/>
</dbReference>
<keyword evidence="6" id="KW-0406">Ion transport</keyword>
<keyword evidence="3" id="KW-0249">Electron transport</keyword>
<feature type="transmembrane region" description="Helical" evidence="8">
    <location>
        <begin position="85"/>
        <end position="108"/>
    </location>
</feature>
<evidence type="ECO:0000259" key="9">
    <source>
        <dbReference type="PROSITE" id="PS51384"/>
    </source>
</evidence>
<name>A0A139A3U1_GONPJ</name>
<dbReference type="Proteomes" id="UP000070544">
    <property type="component" value="Unassembled WGS sequence"/>
</dbReference>
<dbReference type="SFLD" id="SFLDG01168">
    <property type="entry name" value="Ferric_reductase_subgroup_(FRE"/>
    <property type="match status" value="1"/>
</dbReference>
<evidence type="ECO:0000256" key="7">
    <source>
        <dbReference type="ARBA" id="ARBA00023136"/>
    </source>
</evidence>
<feature type="transmembrane region" description="Helical" evidence="8">
    <location>
        <begin position="295"/>
        <end position="315"/>
    </location>
</feature>
<sequence>MPTTQVSAFVITAALLVPVFLASAFKNFNVSYVVWSRRNWKPADGTRSDSKTAPSYSKLRIWFHKLCLTGVPQLTALTGMGLSEMIQLTIFVGTNLIFVVVPTPFVQSEVYGMLNIGRRAAWVGTGLGFFILLTATRNSILETVTGIPFDRMVMYHRWSGYVLYLHMALHSVTELQNWDRQGTMWQQITNTKRLLNLYGTLSFLFMVVFVAFSHSLFRRRFFNLFYYCHFAFVGYTVFGGLHWDEYALFSAAGMLFYFFDRIIRFVRSRQSCTVVSLKHFSSANMVRVVLRAPRFSYHAGQYAFINVTGLSLLAWHPFSMTSAPDPLGRSEEEYVTLHIKNVGDWSKKLVESVQEAGKDAAKTVRMSIDGGHGRPALDFTTFPVALFVSGGVGVTPMLAVLQSLIKRAECGLPTSNKKLYFFWYIRISSTLPAFAEELSAVQDAAGRLRGVLDVVMRVFVTADDEGEWRRSLVKEDEMKGGVVRTPYELLEEGKPEVGKLFSEVKAAHPSDDVAVGVCGPQSMVNDTRSAAAANSDRSGLFSVHWESFEL</sequence>
<dbReference type="OrthoDB" id="27096at2759"/>
<dbReference type="STRING" id="1344416.A0A139A3U1"/>
<dbReference type="SUPFAM" id="SSF63380">
    <property type="entry name" value="Riboflavin synthase domain-like"/>
    <property type="match status" value="1"/>
</dbReference>
<dbReference type="InterPro" id="IPR017938">
    <property type="entry name" value="Riboflavin_synthase-like_b-brl"/>
</dbReference>
<dbReference type="CDD" id="cd06186">
    <property type="entry name" value="NOX_Duox_like_FAD_NADP"/>
    <property type="match status" value="1"/>
</dbReference>
<keyword evidence="6" id="KW-0813">Transport</keyword>
<evidence type="ECO:0000256" key="2">
    <source>
        <dbReference type="ARBA" id="ARBA00022692"/>
    </source>
</evidence>
<evidence type="ECO:0000256" key="1">
    <source>
        <dbReference type="ARBA" id="ARBA00004141"/>
    </source>
</evidence>
<dbReference type="InterPro" id="IPR013121">
    <property type="entry name" value="Fe_red_NAD-bd_6"/>
</dbReference>
<evidence type="ECO:0000313" key="10">
    <source>
        <dbReference type="EMBL" id="KXS11487.1"/>
    </source>
</evidence>
<feature type="transmembrane region" description="Helical" evidence="8">
    <location>
        <begin position="194"/>
        <end position="212"/>
    </location>
</feature>
<keyword evidence="2 8" id="KW-0812">Transmembrane</keyword>
<feature type="transmembrane region" description="Helical" evidence="8">
    <location>
        <begin position="120"/>
        <end position="140"/>
    </location>
</feature>
<evidence type="ECO:0000256" key="6">
    <source>
        <dbReference type="ARBA" id="ARBA00023065"/>
    </source>
</evidence>
<feature type="transmembrane region" description="Helical" evidence="8">
    <location>
        <begin position="224"/>
        <end position="241"/>
    </location>
</feature>
<dbReference type="Pfam" id="PF08022">
    <property type="entry name" value="FAD_binding_8"/>
    <property type="match status" value="1"/>
</dbReference>
<dbReference type="InterPro" id="IPR013112">
    <property type="entry name" value="FAD-bd_8"/>
</dbReference>
<dbReference type="EMBL" id="KQ965802">
    <property type="protein sequence ID" value="KXS11487.1"/>
    <property type="molecule type" value="Genomic_DNA"/>
</dbReference>
<evidence type="ECO:0000256" key="8">
    <source>
        <dbReference type="SAM" id="Phobius"/>
    </source>
</evidence>